<reference evidence="4" key="1">
    <citation type="submission" date="2021-02" db="EMBL/GenBank/DDBJ databases">
        <authorList>
            <person name="Dougan E. K."/>
            <person name="Rhodes N."/>
            <person name="Thang M."/>
            <person name="Chan C."/>
        </authorList>
    </citation>
    <scope>NUCLEOTIDE SEQUENCE</scope>
</reference>
<keyword evidence="3" id="KW-0732">Signal</keyword>
<feature type="region of interest" description="Disordered" evidence="1">
    <location>
        <begin position="107"/>
        <end position="147"/>
    </location>
</feature>
<feature type="transmembrane region" description="Helical" evidence="2">
    <location>
        <begin position="201"/>
        <end position="221"/>
    </location>
</feature>
<keyword evidence="2" id="KW-0472">Membrane</keyword>
<feature type="signal peptide" evidence="3">
    <location>
        <begin position="1"/>
        <end position="17"/>
    </location>
</feature>
<comment type="caution">
    <text evidence="4">The sequence shown here is derived from an EMBL/GenBank/DDBJ whole genome shotgun (WGS) entry which is preliminary data.</text>
</comment>
<evidence type="ECO:0000256" key="1">
    <source>
        <dbReference type="SAM" id="MobiDB-lite"/>
    </source>
</evidence>
<dbReference type="OrthoDB" id="10653633at2759"/>
<evidence type="ECO:0000313" key="4">
    <source>
        <dbReference type="EMBL" id="CAE7403019.1"/>
    </source>
</evidence>
<evidence type="ECO:0000256" key="3">
    <source>
        <dbReference type="SAM" id="SignalP"/>
    </source>
</evidence>
<evidence type="ECO:0000313" key="5">
    <source>
        <dbReference type="Proteomes" id="UP000604046"/>
    </source>
</evidence>
<gene>
    <name evidence="4" type="primary">LZTR1</name>
    <name evidence="4" type="ORF">SNAT2548_LOCUS21931</name>
</gene>
<evidence type="ECO:0000256" key="2">
    <source>
        <dbReference type="SAM" id="Phobius"/>
    </source>
</evidence>
<keyword evidence="2" id="KW-0812">Transmembrane</keyword>
<feature type="chain" id="PRO_5032520827" evidence="3">
    <location>
        <begin position="18"/>
        <end position="255"/>
    </location>
</feature>
<feature type="region of interest" description="Disordered" evidence="1">
    <location>
        <begin position="167"/>
        <end position="193"/>
    </location>
</feature>
<dbReference type="AlphaFoldDB" id="A0A812QTM1"/>
<accession>A0A812QTM1</accession>
<feature type="compositionally biased region" description="Low complexity" evidence="1">
    <location>
        <begin position="107"/>
        <end position="136"/>
    </location>
</feature>
<organism evidence="4 5">
    <name type="scientific">Symbiodinium natans</name>
    <dbReference type="NCBI Taxonomy" id="878477"/>
    <lineage>
        <taxon>Eukaryota</taxon>
        <taxon>Sar</taxon>
        <taxon>Alveolata</taxon>
        <taxon>Dinophyceae</taxon>
        <taxon>Suessiales</taxon>
        <taxon>Symbiodiniaceae</taxon>
        <taxon>Symbiodinium</taxon>
    </lineage>
</organism>
<keyword evidence="5" id="KW-1185">Reference proteome</keyword>
<name>A0A812QTM1_9DINO</name>
<proteinExistence type="predicted"/>
<dbReference type="EMBL" id="CAJNDS010002268">
    <property type="protein sequence ID" value="CAE7403019.1"/>
    <property type="molecule type" value="Genomic_DNA"/>
</dbReference>
<keyword evidence="2" id="KW-1133">Transmembrane helix</keyword>
<sequence>MKQLLLLLGLPAQPVHAAQISAEVTHTGHVDARWMRSQASMREEDQWRPSAQAAFPRPSGYASYGPSWSSGWGSAAASGQRHHSWGFPTQAAWDQAAPSAAAAAAAVPSGLSGPSPAVRASPASPASSVSLAPSARGPGGPGPSNIQEAEAETKKFFEIEAMVARETGLPVNSSEAAQEEAEKKAEAKDAEEDEEAERFDALYAGMVLVVLLAAGGTFYYYRRSQQLQKDLEKLKLGEAPAIPASAPEATAAPGS</sequence>
<dbReference type="Proteomes" id="UP000604046">
    <property type="component" value="Unassembled WGS sequence"/>
</dbReference>
<protein>
    <submittedName>
        <fullName evidence="4">LZTR1 protein</fullName>
    </submittedName>
</protein>